<keyword evidence="2" id="KW-1185">Reference proteome</keyword>
<evidence type="ECO:0000313" key="1">
    <source>
        <dbReference type="EMBL" id="KAJ02883.1"/>
    </source>
</evidence>
<dbReference type="Proteomes" id="UP000027337">
    <property type="component" value="Unassembled WGS sequence"/>
</dbReference>
<proteinExistence type="predicted"/>
<protein>
    <submittedName>
        <fullName evidence="1">Uncharacterized protein</fullName>
    </submittedName>
</protein>
<sequence>MLAVLVSSKSVLACYPDPEFIYDEVTSVDISIATASVAAVELETKETSSCWRVEYTDVQYLYGHGAKEFFVATCVDEVYQIDALSEEVEGFEYLGFVPNADVLLAVVPLRDQASELRYAIPSCWGPLHVNLDKMSSGERLDFLNNFRNQIDDTR</sequence>
<organism evidence="1 2">
    <name type="scientific">Sulfitobacter mediterraneus</name>
    <dbReference type="NCBI Taxonomy" id="83219"/>
    <lineage>
        <taxon>Bacteria</taxon>
        <taxon>Pseudomonadati</taxon>
        <taxon>Pseudomonadota</taxon>
        <taxon>Alphaproteobacteria</taxon>
        <taxon>Rhodobacterales</taxon>
        <taxon>Roseobacteraceae</taxon>
        <taxon>Sulfitobacter</taxon>
    </lineage>
</organism>
<evidence type="ECO:0000313" key="2">
    <source>
        <dbReference type="Proteomes" id="UP000027337"/>
    </source>
</evidence>
<name>A0A061STA0_9RHOB</name>
<comment type="caution">
    <text evidence="1">The sequence shown here is derived from an EMBL/GenBank/DDBJ whole genome shotgun (WGS) entry which is preliminary data.</text>
</comment>
<dbReference type="EMBL" id="JEMU01000009">
    <property type="protein sequence ID" value="KAJ02883.1"/>
    <property type="molecule type" value="Genomic_DNA"/>
</dbReference>
<reference evidence="1 2" key="1">
    <citation type="journal article" date="2014" name="Genome Announc.">
        <title>Draft Genome Sequences of Two Isolates of the Roseobacter Group, Sulfitobacter sp. Strains 3SOLIMAR09 and 1FIGIMAR09, from Harbors of Mallorca Island (Mediterranean Sea).</title>
        <authorList>
            <person name="Mas-Llado M."/>
            <person name="Pina-Villalonga J.M."/>
            <person name="Brunet-Galmes I."/>
            <person name="Nogales B."/>
            <person name="Bosch R."/>
        </authorList>
    </citation>
    <scope>NUCLEOTIDE SEQUENCE [LARGE SCALE GENOMIC DNA]</scope>
    <source>
        <strain evidence="1 2">1FIGIMAR09</strain>
    </source>
</reference>
<accession>A0A061STA0</accession>
<gene>
    <name evidence="1" type="ORF">PM02_11540</name>
</gene>
<dbReference type="AlphaFoldDB" id="A0A061STA0"/>